<dbReference type="Proteomes" id="UP000095192">
    <property type="component" value="Unassembled WGS sequence"/>
</dbReference>
<keyword evidence="2" id="KW-0732">Signal</keyword>
<dbReference type="InParanoid" id="A0A1D3CVW7"/>
<accession>A0A1D3CVW7</accession>
<evidence type="ECO:0008006" key="5">
    <source>
        <dbReference type="Google" id="ProtNLM"/>
    </source>
</evidence>
<evidence type="ECO:0000256" key="1">
    <source>
        <dbReference type="SAM" id="Phobius"/>
    </source>
</evidence>
<organism evidence="3 4">
    <name type="scientific">Cyclospora cayetanensis</name>
    <dbReference type="NCBI Taxonomy" id="88456"/>
    <lineage>
        <taxon>Eukaryota</taxon>
        <taxon>Sar</taxon>
        <taxon>Alveolata</taxon>
        <taxon>Apicomplexa</taxon>
        <taxon>Conoidasida</taxon>
        <taxon>Coccidia</taxon>
        <taxon>Eucoccidiorida</taxon>
        <taxon>Eimeriorina</taxon>
        <taxon>Eimeriidae</taxon>
        <taxon>Cyclospora</taxon>
    </lineage>
</organism>
<protein>
    <recommendedName>
        <fullName evidence="5">Transmembrane protein</fullName>
    </recommendedName>
</protein>
<proteinExistence type="predicted"/>
<keyword evidence="1" id="KW-1133">Transmembrane helix</keyword>
<keyword evidence="4" id="KW-1185">Reference proteome</keyword>
<dbReference type="AlphaFoldDB" id="A0A1D3CVW7"/>
<sequence>MATMVSLYWLPFVFVALVSAAVEQTRDSFPDAELAISNDKAGSADQTSDQASARTHVQLFRKVIDGLSRKKKFSLALAAVLGISLATLLVLRRSKLIRPPGLVESVPEEGLSEEVSTTG</sequence>
<reference evidence="3 4" key="1">
    <citation type="journal article" date="2016" name="BMC Genomics">
        <title>Comparative genomics reveals Cyclospora cayetanensis possesses coccidia-like metabolism and invasion components but unique surface antigens.</title>
        <authorList>
            <person name="Liu S."/>
            <person name="Wang L."/>
            <person name="Zheng H."/>
            <person name="Xu Z."/>
            <person name="Roellig D.M."/>
            <person name="Li N."/>
            <person name="Frace M.A."/>
            <person name="Tang K."/>
            <person name="Arrowood M.J."/>
            <person name="Moss D.M."/>
            <person name="Zhang L."/>
            <person name="Feng Y."/>
            <person name="Xiao L."/>
        </authorList>
    </citation>
    <scope>NUCLEOTIDE SEQUENCE [LARGE SCALE GENOMIC DNA]</scope>
    <source>
        <strain evidence="3 4">CHN_HEN01</strain>
    </source>
</reference>
<keyword evidence="1" id="KW-0812">Transmembrane</keyword>
<evidence type="ECO:0000256" key="2">
    <source>
        <dbReference type="SAM" id="SignalP"/>
    </source>
</evidence>
<feature type="signal peptide" evidence="2">
    <location>
        <begin position="1"/>
        <end position="20"/>
    </location>
</feature>
<feature type="transmembrane region" description="Helical" evidence="1">
    <location>
        <begin position="73"/>
        <end position="91"/>
    </location>
</feature>
<name>A0A1D3CVW7_9EIME</name>
<evidence type="ECO:0000313" key="4">
    <source>
        <dbReference type="Proteomes" id="UP000095192"/>
    </source>
</evidence>
<feature type="chain" id="PRO_5008913958" description="Transmembrane protein" evidence="2">
    <location>
        <begin position="21"/>
        <end position="119"/>
    </location>
</feature>
<dbReference type="VEuPathDB" id="ToxoDB:cyc_06749"/>
<comment type="caution">
    <text evidence="3">The sequence shown here is derived from an EMBL/GenBank/DDBJ whole genome shotgun (WGS) entry which is preliminary data.</text>
</comment>
<dbReference type="EMBL" id="JROU02001751">
    <property type="protein sequence ID" value="OEH75355.1"/>
    <property type="molecule type" value="Genomic_DNA"/>
</dbReference>
<gene>
    <name evidence="3" type="ORF">cyc_06749</name>
</gene>
<keyword evidence="1" id="KW-0472">Membrane</keyword>
<evidence type="ECO:0000313" key="3">
    <source>
        <dbReference type="EMBL" id="OEH75355.1"/>
    </source>
</evidence>